<feature type="signal peptide" evidence="1">
    <location>
        <begin position="1"/>
        <end position="20"/>
    </location>
</feature>
<dbReference type="STRING" id="1895771.BGO89_12840"/>
<protein>
    <submittedName>
        <fullName evidence="2">Uncharacterized protein</fullName>
    </submittedName>
</protein>
<comment type="caution">
    <text evidence="2">The sequence shown here is derived from an EMBL/GenBank/DDBJ whole genome shotgun (WGS) entry which is preliminary data.</text>
</comment>
<evidence type="ECO:0000313" key="2">
    <source>
        <dbReference type="EMBL" id="OJX56223.1"/>
    </source>
</evidence>
<accession>A0A1M3KUZ2</accession>
<feature type="chain" id="PRO_5009894983" evidence="1">
    <location>
        <begin position="21"/>
        <end position="237"/>
    </location>
</feature>
<sequence>MTLRLLPVMMLTFCAIAVPAAAQKWFMGPVIGYTAAVSVPEDVHTSSAPVRLLLGMQGAYEPSNGIQFLVGAGYRLEQVDATRVLPEGQVTLSKDGGIQVVDPGAESRTVTSTLTLGSVELQAGLRVRVLPFDSSGGGVHVMFGGMLDRVMSASIDDDYSMVQGWRGPRTVGTPLESSFGAGVVMGAGVVFPVGEGRLNIDVQYVTRSTLDTSKDADGYAWLAGRGVRIGFGYLFRL</sequence>
<reference evidence="2 3" key="1">
    <citation type="submission" date="2016-09" db="EMBL/GenBank/DDBJ databases">
        <title>Genome-resolved meta-omics ties microbial dynamics to process performance in biotechnology for thiocyanate degradation.</title>
        <authorList>
            <person name="Kantor R.S."/>
            <person name="Huddy R.J."/>
            <person name="Iyer R."/>
            <person name="Thomas B.C."/>
            <person name="Brown C.T."/>
            <person name="Anantharaman K."/>
            <person name="Tringe S."/>
            <person name="Hettich R.L."/>
            <person name="Harrison S.T."/>
            <person name="Banfield J.F."/>
        </authorList>
    </citation>
    <scope>NUCLEOTIDE SEQUENCE [LARGE SCALE GENOMIC DNA]</scope>
    <source>
        <strain evidence="2">59-99</strain>
    </source>
</reference>
<keyword evidence="1" id="KW-0732">Signal</keyword>
<dbReference type="Proteomes" id="UP000184233">
    <property type="component" value="Unassembled WGS sequence"/>
</dbReference>
<evidence type="ECO:0000313" key="3">
    <source>
        <dbReference type="Proteomes" id="UP000184233"/>
    </source>
</evidence>
<name>A0A1M3KUZ2_9BACT</name>
<dbReference type="AlphaFoldDB" id="A0A1M3KUZ2"/>
<organism evidence="2 3">
    <name type="scientific">Candidatus Kapaibacterium thiocyanatum</name>
    <dbReference type="NCBI Taxonomy" id="1895771"/>
    <lineage>
        <taxon>Bacteria</taxon>
        <taxon>Pseudomonadati</taxon>
        <taxon>Candidatus Kapaibacteriota</taxon>
        <taxon>Candidatus Kapaibacteriia</taxon>
        <taxon>Candidatus Kapaibacteriales</taxon>
        <taxon>Candidatus Kapaibacteriaceae</taxon>
        <taxon>Candidatus Kapaibacterium</taxon>
    </lineage>
</organism>
<dbReference type="EMBL" id="MKVH01000025">
    <property type="protein sequence ID" value="OJX56223.1"/>
    <property type="molecule type" value="Genomic_DNA"/>
</dbReference>
<proteinExistence type="predicted"/>
<evidence type="ECO:0000256" key="1">
    <source>
        <dbReference type="SAM" id="SignalP"/>
    </source>
</evidence>
<gene>
    <name evidence="2" type="ORF">BGO89_12840</name>
</gene>